<proteinExistence type="predicted"/>
<dbReference type="OrthoDB" id="6781016at2759"/>
<accession>A0A9P0D8R1</accession>
<feature type="compositionally biased region" description="Polar residues" evidence="2">
    <location>
        <begin position="228"/>
        <end position="240"/>
    </location>
</feature>
<feature type="coiled-coil region" evidence="1">
    <location>
        <begin position="41"/>
        <end position="68"/>
    </location>
</feature>
<reference evidence="3" key="1">
    <citation type="submission" date="2022-01" db="EMBL/GenBank/DDBJ databases">
        <authorList>
            <person name="King R."/>
        </authorList>
    </citation>
    <scope>NUCLEOTIDE SEQUENCE</scope>
</reference>
<evidence type="ECO:0000313" key="4">
    <source>
        <dbReference type="Proteomes" id="UP001153636"/>
    </source>
</evidence>
<sequence length="268" mass="31280">MSAHEIEVSQLPEEQRLLFKLINRVSQQQTESIKNEIHNCVKSLNIKIDNVNKEIDDIKKRCSEVERKLKKNNIVIFGILLRKNENLLNKTLKVLNDNFQVNIEEHDVNNIFKLGKEDKSPILLEFTSFIKKLELFKNKEKLKKFNENGFGIPNDLNKEDREELKILRIHLKDARSQNLEAKIKGFHLHVNNETFSAEQLKDLESEEEAGTSDSENNYSEKSVDNSVKKPNSSNLNSTVVERTEVKSTRRRRSKFFRYSPISLRSSKI</sequence>
<evidence type="ECO:0000256" key="1">
    <source>
        <dbReference type="SAM" id="Coils"/>
    </source>
</evidence>
<keyword evidence="4" id="KW-1185">Reference proteome</keyword>
<dbReference type="AlphaFoldDB" id="A0A9P0D8R1"/>
<gene>
    <name evidence="3" type="ORF">PSYICH_LOCUS13252</name>
</gene>
<evidence type="ECO:0000256" key="2">
    <source>
        <dbReference type="SAM" id="MobiDB-lite"/>
    </source>
</evidence>
<feature type="region of interest" description="Disordered" evidence="2">
    <location>
        <begin position="203"/>
        <end position="249"/>
    </location>
</feature>
<name>A0A9P0D8R1_9CUCU</name>
<keyword evidence="1" id="KW-0175">Coiled coil</keyword>
<evidence type="ECO:0000313" key="3">
    <source>
        <dbReference type="EMBL" id="CAH1113924.1"/>
    </source>
</evidence>
<feature type="compositionally biased region" description="Polar residues" evidence="2">
    <location>
        <begin position="211"/>
        <end position="220"/>
    </location>
</feature>
<dbReference type="Proteomes" id="UP001153636">
    <property type="component" value="Chromosome 7"/>
</dbReference>
<organism evidence="3 4">
    <name type="scientific">Psylliodes chrysocephalus</name>
    <dbReference type="NCBI Taxonomy" id="3402493"/>
    <lineage>
        <taxon>Eukaryota</taxon>
        <taxon>Metazoa</taxon>
        <taxon>Ecdysozoa</taxon>
        <taxon>Arthropoda</taxon>
        <taxon>Hexapoda</taxon>
        <taxon>Insecta</taxon>
        <taxon>Pterygota</taxon>
        <taxon>Neoptera</taxon>
        <taxon>Endopterygota</taxon>
        <taxon>Coleoptera</taxon>
        <taxon>Polyphaga</taxon>
        <taxon>Cucujiformia</taxon>
        <taxon>Chrysomeloidea</taxon>
        <taxon>Chrysomelidae</taxon>
        <taxon>Galerucinae</taxon>
        <taxon>Alticini</taxon>
        <taxon>Psylliodes</taxon>
    </lineage>
</organism>
<dbReference type="EMBL" id="OV651819">
    <property type="protein sequence ID" value="CAH1113924.1"/>
    <property type="molecule type" value="Genomic_DNA"/>
</dbReference>
<protein>
    <submittedName>
        <fullName evidence="3">Uncharacterized protein</fullName>
    </submittedName>
</protein>